<evidence type="ECO:0000256" key="5">
    <source>
        <dbReference type="ARBA" id="ARBA00022617"/>
    </source>
</evidence>
<keyword evidence="11" id="KW-0503">Monooxygenase</keyword>
<keyword evidence="8" id="KW-0492">Microsome</keyword>
<evidence type="ECO:0000256" key="3">
    <source>
        <dbReference type="ARBA" id="ARBA00004586"/>
    </source>
</evidence>
<evidence type="ECO:0000256" key="9">
    <source>
        <dbReference type="ARBA" id="ARBA00023002"/>
    </source>
</evidence>
<protein>
    <recommendedName>
        <fullName evidence="15">Cytochrome P450, family 2, subfamily J, polypeptide 2</fullName>
    </recommendedName>
</protein>
<evidence type="ECO:0000256" key="10">
    <source>
        <dbReference type="ARBA" id="ARBA00023004"/>
    </source>
</evidence>
<proteinExistence type="inferred from homology"/>
<comment type="similarity">
    <text evidence="4">Belongs to the cytochrome P450 family.</text>
</comment>
<organism evidence="13 14">
    <name type="scientific">Rangifer tarandus platyrhynchus</name>
    <name type="common">Svalbard reindeer</name>
    <dbReference type="NCBI Taxonomy" id="3082113"/>
    <lineage>
        <taxon>Eukaryota</taxon>
        <taxon>Metazoa</taxon>
        <taxon>Chordata</taxon>
        <taxon>Craniata</taxon>
        <taxon>Vertebrata</taxon>
        <taxon>Euteleostomi</taxon>
        <taxon>Mammalia</taxon>
        <taxon>Eutheria</taxon>
        <taxon>Laurasiatheria</taxon>
        <taxon>Artiodactyla</taxon>
        <taxon>Ruminantia</taxon>
        <taxon>Pecora</taxon>
        <taxon>Cervidae</taxon>
        <taxon>Odocoileinae</taxon>
        <taxon>Rangifer</taxon>
    </lineage>
</organism>
<evidence type="ECO:0000256" key="12">
    <source>
        <dbReference type="ARBA" id="ARBA00023136"/>
    </source>
</evidence>
<dbReference type="PRINTS" id="PR01688">
    <property type="entry name" value="EP450ICYP2J"/>
</dbReference>
<keyword evidence="10" id="KW-0408">Iron</keyword>
<dbReference type="PRINTS" id="PR00385">
    <property type="entry name" value="P450"/>
</dbReference>
<sequence>MLEALGSLAAALWAALRPGTVLLGAVVFLLLADFLKRRRPKNYPPGPPRLPFIGNFFQLDFDKAHLSLQRFVMKYGNIFSMDFGTFPSVLITGLPLIKEALVHQDQNFANRPLMPIEICIFNSKGLIMSNGHVWKEQRRFALTTLRNFGLGKKSLEERIQEEAAYLIQEIGEENGQPFNPHFTINNAVSNIICSITFGERFDYQDDQFQEMLRLFDEIMYLRTSVWCQLYNVFPSIMNFLPGPQQTLFSKWEKLKMFVANVIENHKRDWNPAEARDFIDAYLQEIEKHKDNAASCFHEENLIYNTLDLFFAGTETTSTTLHWGLLYMALYPEIQEKVQAEIDRVLGQSQKPSMATRESMPYTNAVIHEVLRMGNIVPLNVPREVAVDTTLAGYHLPKGTVVTTNLTALHRDPAEWATPDTFNPEHFLENGQFKKRESFLPFSIGKRMCLGEQLARTELFIFLTSLLQKFTFRPPENEKLSLKFRMSMTLSPVSHRLCAIPRVLGSLAAALWAALRPGTLLLGAAAFLFFADFLKRRRPKNFPPGPVGLPFVGNSLQLDPEKVHLTLQQFVKKYGNVFSLDFGTFPSVLVTGLPLIKEALVHQGQNFSNRPVMPLQEHVFNNKGLIMSSGQLWKEQRRFALTTLRNFGLGKKSLEECIQEEATYLIQTIREENGEPFDPHFTINNAVSNIICSITFGELFSNDYQDGQFQELLRLLDEVLNLQTSVCCQLYNVFPRIMNFLPGPHQTLFSNLEKLKMFVAKMIENHKRDRNPAEARDFIDAYLQEIEEHKGDAASSFCEENLIYNTLDLFFAGTETTSTTLRWGLLYMALNPEIQEKVQAEIDRVLGQSQQPSTAARESMPYTNAVIHEVLRMGNILPLNVPREVAVDTTLAGYHLPKGTVVTTNLTALHRDPTEWATPDTFNPEHFLENGQFKKRESFLPFSIGKRMCLGEQLARTELFIFFTSLLQKFTFRPPENEKLSLKFRVSLTLAPVSHQLCAVPRG</sequence>
<keyword evidence="9" id="KW-0560">Oxidoreductase</keyword>
<dbReference type="PRINTS" id="PR00463">
    <property type="entry name" value="EP450I"/>
</dbReference>
<evidence type="ECO:0000256" key="11">
    <source>
        <dbReference type="ARBA" id="ARBA00023033"/>
    </source>
</evidence>
<dbReference type="PROSITE" id="PS00086">
    <property type="entry name" value="CYTOCHROME_P450"/>
    <property type="match status" value="2"/>
</dbReference>
<dbReference type="InterPro" id="IPR036396">
    <property type="entry name" value="Cyt_P450_sf"/>
</dbReference>
<dbReference type="PANTHER" id="PTHR24300">
    <property type="entry name" value="CYTOCHROME P450 508A4-RELATED"/>
    <property type="match status" value="1"/>
</dbReference>
<dbReference type="SUPFAM" id="SSF48264">
    <property type="entry name" value="Cytochrome P450"/>
    <property type="match status" value="2"/>
</dbReference>
<evidence type="ECO:0000256" key="6">
    <source>
        <dbReference type="ARBA" id="ARBA00022723"/>
    </source>
</evidence>
<dbReference type="Pfam" id="PF00067">
    <property type="entry name" value="p450"/>
    <property type="match status" value="2"/>
</dbReference>
<evidence type="ECO:0008006" key="15">
    <source>
        <dbReference type="Google" id="ProtNLM"/>
    </source>
</evidence>
<gene>
    <name evidence="13" type="ORF">MRATA1EN1_LOCUS1070</name>
</gene>
<keyword evidence="5" id="KW-0349">Heme</keyword>
<reference evidence="13" key="1">
    <citation type="submission" date="2023-04" db="EMBL/GenBank/DDBJ databases">
        <authorList>
            <consortium name="ELIXIR-Norway"/>
        </authorList>
    </citation>
    <scope>NUCLEOTIDE SEQUENCE [LARGE SCALE GENOMIC DNA]</scope>
</reference>
<comment type="cofactor">
    <cofactor evidence="1">
        <name>heme</name>
        <dbReference type="ChEBI" id="CHEBI:30413"/>
    </cofactor>
</comment>
<keyword evidence="6" id="KW-0479">Metal-binding</keyword>
<keyword evidence="12" id="KW-0472">Membrane</keyword>
<name>A0ABN8XRT5_RANTA</name>
<evidence type="ECO:0000313" key="14">
    <source>
        <dbReference type="Proteomes" id="UP001176941"/>
    </source>
</evidence>
<comment type="subcellular location">
    <subcellularLocation>
        <location evidence="3">Endoplasmic reticulum membrane</location>
    </subcellularLocation>
    <subcellularLocation>
        <location evidence="2">Microsome membrane</location>
    </subcellularLocation>
</comment>
<dbReference type="Gene3D" id="1.10.630.10">
    <property type="entry name" value="Cytochrome P450"/>
    <property type="match status" value="2"/>
</dbReference>
<keyword evidence="7" id="KW-0256">Endoplasmic reticulum</keyword>
<dbReference type="EMBL" id="OX459937">
    <property type="protein sequence ID" value="CAI9152108.1"/>
    <property type="molecule type" value="Genomic_DNA"/>
</dbReference>
<evidence type="ECO:0000256" key="4">
    <source>
        <dbReference type="ARBA" id="ARBA00010617"/>
    </source>
</evidence>
<dbReference type="InterPro" id="IPR050182">
    <property type="entry name" value="Cytochrome_P450_fam2"/>
</dbReference>
<dbReference type="InterPro" id="IPR002401">
    <property type="entry name" value="Cyt_P450_E_grp-I"/>
</dbReference>
<dbReference type="PANTHER" id="PTHR24300:SF177">
    <property type="entry name" value="CYTOCHROME P450 2J2"/>
    <property type="match status" value="1"/>
</dbReference>
<keyword evidence="14" id="KW-1185">Reference proteome</keyword>
<dbReference type="InterPro" id="IPR008071">
    <property type="entry name" value="Cyt_P450_E_grp-I_CYP2J-like"/>
</dbReference>
<evidence type="ECO:0000256" key="1">
    <source>
        <dbReference type="ARBA" id="ARBA00001971"/>
    </source>
</evidence>
<dbReference type="InterPro" id="IPR001128">
    <property type="entry name" value="Cyt_P450"/>
</dbReference>
<accession>A0ABN8XRT5</accession>
<evidence type="ECO:0000256" key="2">
    <source>
        <dbReference type="ARBA" id="ARBA00004524"/>
    </source>
</evidence>
<dbReference type="Proteomes" id="UP001176941">
    <property type="component" value="Chromosome 1"/>
</dbReference>
<evidence type="ECO:0000256" key="7">
    <source>
        <dbReference type="ARBA" id="ARBA00022824"/>
    </source>
</evidence>
<dbReference type="InterPro" id="IPR017972">
    <property type="entry name" value="Cyt_P450_CS"/>
</dbReference>
<evidence type="ECO:0000256" key="8">
    <source>
        <dbReference type="ARBA" id="ARBA00022848"/>
    </source>
</evidence>
<evidence type="ECO:0000313" key="13">
    <source>
        <dbReference type="EMBL" id="CAI9152108.1"/>
    </source>
</evidence>